<protein>
    <submittedName>
        <fullName evidence="2">Uncharacterized protein</fullName>
    </submittedName>
</protein>
<accession>A0A926QNZ4</accession>
<dbReference type="AlphaFoldDB" id="A0A926QNZ4"/>
<feature type="region of interest" description="Disordered" evidence="1">
    <location>
        <begin position="1"/>
        <end position="46"/>
    </location>
</feature>
<sequence length="46" mass="4963">MAPASYNTVFPRRITGDPWSARGISEKSYQVDTPEPNRSASGPNGP</sequence>
<evidence type="ECO:0000313" key="2">
    <source>
        <dbReference type="EMBL" id="MBD0384879.1"/>
    </source>
</evidence>
<proteinExistence type="predicted"/>
<reference evidence="2" key="1">
    <citation type="submission" date="2020-09" db="EMBL/GenBank/DDBJ databases">
        <title>Draft Genome Sequence of Paenibacillus sp. WST5.</title>
        <authorList>
            <person name="Bao Z."/>
        </authorList>
    </citation>
    <scope>NUCLEOTIDE SEQUENCE</scope>
    <source>
        <strain evidence="2">WST5</strain>
    </source>
</reference>
<feature type="compositionally biased region" description="Polar residues" evidence="1">
    <location>
        <begin position="27"/>
        <end position="46"/>
    </location>
</feature>
<organism evidence="2 3">
    <name type="scientific">Paenibacillus sedimenti</name>
    <dbReference type="NCBI Taxonomy" id="2770274"/>
    <lineage>
        <taxon>Bacteria</taxon>
        <taxon>Bacillati</taxon>
        <taxon>Bacillota</taxon>
        <taxon>Bacilli</taxon>
        <taxon>Bacillales</taxon>
        <taxon>Paenibacillaceae</taxon>
        <taxon>Paenibacillus</taxon>
    </lineage>
</organism>
<dbReference type="EMBL" id="JACVVD010000032">
    <property type="protein sequence ID" value="MBD0384879.1"/>
    <property type="molecule type" value="Genomic_DNA"/>
</dbReference>
<evidence type="ECO:0000256" key="1">
    <source>
        <dbReference type="SAM" id="MobiDB-lite"/>
    </source>
</evidence>
<name>A0A926QNZ4_9BACL</name>
<keyword evidence="3" id="KW-1185">Reference proteome</keyword>
<gene>
    <name evidence="2" type="ORF">ICC18_33260</name>
</gene>
<comment type="caution">
    <text evidence="2">The sequence shown here is derived from an EMBL/GenBank/DDBJ whole genome shotgun (WGS) entry which is preliminary data.</text>
</comment>
<dbReference type="Proteomes" id="UP000650466">
    <property type="component" value="Unassembled WGS sequence"/>
</dbReference>
<evidence type="ECO:0000313" key="3">
    <source>
        <dbReference type="Proteomes" id="UP000650466"/>
    </source>
</evidence>